<evidence type="ECO:0000256" key="4">
    <source>
        <dbReference type="ARBA" id="ARBA00012583"/>
    </source>
</evidence>
<keyword evidence="15" id="KW-1185">Reference proteome</keyword>
<evidence type="ECO:0000256" key="12">
    <source>
        <dbReference type="ARBA" id="ARBA00045097"/>
    </source>
</evidence>
<evidence type="ECO:0000256" key="9">
    <source>
        <dbReference type="ARBA" id="ARBA00022968"/>
    </source>
</evidence>
<organism evidence="14 15">
    <name type="scientific">Spirosoma soli</name>
    <dbReference type="NCBI Taxonomy" id="1770529"/>
    <lineage>
        <taxon>Bacteria</taxon>
        <taxon>Pseudomonadati</taxon>
        <taxon>Bacteroidota</taxon>
        <taxon>Cytophagia</taxon>
        <taxon>Cytophagales</taxon>
        <taxon>Cytophagaceae</taxon>
        <taxon>Spirosoma</taxon>
    </lineage>
</organism>
<evidence type="ECO:0000256" key="6">
    <source>
        <dbReference type="ARBA" id="ARBA00022679"/>
    </source>
</evidence>
<keyword evidence="7" id="KW-0812">Transmembrane</keyword>
<evidence type="ECO:0000256" key="8">
    <source>
        <dbReference type="ARBA" id="ARBA00022824"/>
    </source>
</evidence>
<evidence type="ECO:0000259" key="13">
    <source>
        <dbReference type="Pfam" id="PF00535"/>
    </source>
</evidence>
<evidence type="ECO:0000256" key="10">
    <source>
        <dbReference type="ARBA" id="ARBA00022989"/>
    </source>
</evidence>
<dbReference type="PANTHER" id="PTHR10859">
    <property type="entry name" value="GLYCOSYL TRANSFERASE"/>
    <property type="match status" value="1"/>
</dbReference>
<dbReference type="GO" id="GO:0004581">
    <property type="term" value="F:dolichyl-phosphate beta-glucosyltransferase activity"/>
    <property type="evidence" value="ECO:0007669"/>
    <property type="project" value="UniProtKB-EC"/>
</dbReference>
<evidence type="ECO:0000256" key="7">
    <source>
        <dbReference type="ARBA" id="ARBA00022692"/>
    </source>
</evidence>
<evidence type="ECO:0000256" key="2">
    <source>
        <dbReference type="ARBA" id="ARBA00004922"/>
    </source>
</evidence>
<dbReference type="InterPro" id="IPR035518">
    <property type="entry name" value="DPG_synthase"/>
</dbReference>
<dbReference type="Pfam" id="PF00535">
    <property type="entry name" value="Glycos_transf_2"/>
    <property type="match status" value="1"/>
</dbReference>
<dbReference type="Gene3D" id="3.90.550.10">
    <property type="entry name" value="Spore Coat Polysaccharide Biosynthesis Protein SpsA, Chain A"/>
    <property type="match status" value="1"/>
</dbReference>
<dbReference type="EMBL" id="JBHULN010000027">
    <property type="protein sequence ID" value="MFD2574380.1"/>
    <property type="molecule type" value="Genomic_DNA"/>
</dbReference>
<comment type="caution">
    <text evidence="14">The sequence shown here is derived from an EMBL/GenBank/DDBJ whole genome shotgun (WGS) entry which is preliminary data.</text>
</comment>
<keyword evidence="9" id="KW-0735">Signal-anchor</keyword>
<gene>
    <name evidence="14" type="ORF">ACFSUS_27340</name>
</gene>
<evidence type="ECO:0000313" key="14">
    <source>
        <dbReference type="EMBL" id="MFD2574380.1"/>
    </source>
</evidence>
<feature type="domain" description="Glycosyltransferase 2-like" evidence="13">
    <location>
        <begin position="5"/>
        <end position="159"/>
    </location>
</feature>
<accession>A0ABW5MBK0</accession>
<keyword evidence="10" id="KW-1133">Transmembrane helix</keyword>
<evidence type="ECO:0000256" key="1">
    <source>
        <dbReference type="ARBA" id="ARBA00004389"/>
    </source>
</evidence>
<keyword evidence="8" id="KW-0256">Endoplasmic reticulum</keyword>
<keyword evidence="5 14" id="KW-0328">Glycosyltransferase</keyword>
<evidence type="ECO:0000256" key="3">
    <source>
        <dbReference type="ARBA" id="ARBA00006739"/>
    </source>
</evidence>
<dbReference type="SUPFAM" id="SSF53448">
    <property type="entry name" value="Nucleotide-diphospho-sugar transferases"/>
    <property type="match status" value="1"/>
</dbReference>
<protein>
    <recommendedName>
        <fullName evidence="4">dolichyl-phosphate beta-glucosyltransferase</fullName>
        <ecNumber evidence="4">2.4.1.117</ecNumber>
    </recommendedName>
</protein>
<comment type="subcellular location">
    <subcellularLocation>
        <location evidence="1">Endoplasmic reticulum membrane</location>
        <topology evidence="1">Single-pass membrane protein</topology>
    </subcellularLocation>
</comment>
<keyword evidence="11" id="KW-0472">Membrane</keyword>
<name>A0ABW5MBK0_9BACT</name>
<reference evidence="15" key="1">
    <citation type="journal article" date="2019" name="Int. J. Syst. Evol. Microbiol.">
        <title>The Global Catalogue of Microorganisms (GCM) 10K type strain sequencing project: providing services to taxonomists for standard genome sequencing and annotation.</title>
        <authorList>
            <consortium name="The Broad Institute Genomics Platform"/>
            <consortium name="The Broad Institute Genome Sequencing Center for Infectious Disease"/>
            <person name="Wu L."/>
            <person name="Ma J."/>
        </authorList>
    </citation>
    <scope>NUCLEOTIDE SEQUENCE [LARGE SCALE GENOMIC DNA]</scope>
    <source>
        <strain evidence="15">KCTC 42805</strain>
    </source>
</reference>
<dbReference type="InterPro" id="IPR001173">
    <property type="entry name" value="Glyco_trans_2-like"/>
</dbReference>
<comment type="pathway">
    <text evidence="2">Protein modification; protein glycosylation.</text>
</comment>
<proteinExistence type="inferred from homology"/>
<sequence>MKFGIVIPCYNEANRLNAEAFTQFTTMNPDYQLCFVNDGSRDNTLEVLEALQQTNPVQISVFDCAQNGGKAEAVRQGVQYLYGTTNLDYIGFLDADLSVSLEDFTELAETLARDNSLKIVCGSRVKRLGAEISRNLKRHIIGRSMATLISTLLRMPFYDTQCGAKIFHRSLVPVAFGEKFQSAWLFDVEMFFRMKQYYGLNPAMNMIYEFPLRRWIHMEDSKIGASDLYKIPVHLLRIDFHYQVRPRLAEVRLNLVPRFSH</sequence>
<dbReference type="EC" id="2.4.1.117" evidence="4"/>
<evidence type="ECO:0000256" key="11">
    <source>
        <dbReference type="ARBA" id="ARBA00023136"/>
    </source>
</evidence>
<dbReference type="RefSeq" id="WP_381528026.1">
    <property type="nucleotide sequence ID" value="NZ_JBHULN010000027.1"/>
</dbReference>
<dbReference type="PANTHER" id="PTHR10859:SF91">
    <property type="entry name" value="DOLICHYL-PHOSPHATE BETA-GLUCOSYLTRANSFERASE"/>
    <property type="match status" value="1"/>
</dbReference>
<evidence type="ECO:0000256" key="5">
    <source>
        <dbReference type="ARBA" id="ARBA00022676"/>
    </source>
</evidence>
<evidence type="ECO:0000313" key="15">
    <source>
        <dbReference type="Proteomes" id="UP001597469"/>
    </source>
</evidence>
<dbReference type="InterPro" id="IPR029044">
    <property type="entry name" value="Nucleotide-diphossugar_trans"/>
</dbReference>
<dbReference type="CDD" id="cd04188">
    <property type="entry name" value="DPG_synthase"/>
    <property type="match status" value="1"/>
</dbReference>
<comment type="similarity">
    <text evidence="3">Belongs to the glycosyltransferase 2 family.</text>
</comment>
<keyword evidence="6 14" id="KW-0808">Transferase</keyword>
<dbReference type="Proteomes" id="UP001597469">
    <property type="component" value="Unassembled WGS sequence"/>
</dbReference>
<comment type="catalytic activity">
    <reaction evidence="12">
        <text>a di-trans,poly-cis-dolichyl phosphate + UDP-alpha-D-glucose = a di-trans,poly-cis-dolichyl beta-D-glucosyl phosphate + UDP</text>
        <dbReference type="Rhea" id="RHEA:15401"/>
        <dbReference type="Rhea" id="RHEA-COMP:19498"/>
        <dbReference type="Rhea" id="RHEA-COMP:19502"/>
        <dbReference type="ChEBI" id="CHEBI:57525"/>
        <dbReference type="ChEBI" id="CHEBI:57683"/>
        <dbReference type="ChEBI" id="CHEBI:58223"/>
        <dbReference type="ChEBI" id="CHEBI:58885"/>
        <dbReference type="EC" id="2.4.1.117"/>
    </reaction>
    <physiologicalReaction direction="left-to-right" evidence="12">
        <dbReference type="Rhea" id="RHEA:15402"/>
    </physiologicalReaction>
</comment>